<dbReference type="AlphaFoldDB" id="A0A8H6NUB7"/>
<feature type="region of interest" description="Disordered" evidence="1">
    <location>
        <begin position="1"/>
        <end position="21"/>
    </location>
</feature>
<proteinExistence type="predicted"/>
<name>A0A8H6NUB7_9PEZI</name>
<accession>A0A8H6NUB7</accession>
<keyword evidence="3" id="KW-1185">Reference proteome</keyword>
<comment type="caution">
    <text evidence="2">The sequence shown here is derived from an EMBL/GenBank/DDBJ whole genome shotgun (WGS) entry which is preliminary data.</text>
</comment>
<evidence type="ECO:0000313" key="2">
    <source>
        <dbReference type="EMBL" id="KAF6842615.1"/>
    </source>
</evidence>
<sequence length="91" mass="9655">MTGLLDDSRTGGASRRGQVTSCSLSAKKDIAMVRAWSVSVCWINIRPGRGSSTLEPAYCRSEARKASAADHPKALAANPCPSVIHEALSRN</sequence>
<reference evidence="2" key="1">
    <citation type="journal article" date="2020" name="Phytopathology">
        <title>Genome Sequence Resources of Colletotrichum truncatum, C. plurivorum, C. musicola, and C. sojae: Four Species Pathogenic to Soybean (Glycine max).</title>
        <authorList>
            <person name="Rogerio F."/>
            <person name="Boufleur T.R."/>
            <person name="Ciampi-Guillardi M."/>
            <person name="Sukno S.A."/>
            <person name="Thon M.R."/>
            <person name="Massola Junior N.S."/>
            <person name="Baroncelli R."/>
        </authorList>
    </citation>
    <scope>NUCLEOTIDE SEQUENCE</scope>
    <source>
        <strain evidence="2">LFN0074</strain>
    </source>
</reference>
<organism evidence="2 3">
    <name type="scientific">Colletotrichum musicola</name>
    <dbReference type="NCBI Taxonomy" id="2175873"/>
    <lineage>
        <taxon>Eukaryota</taxon>
        <taxon>Fungi</taxon>
        <taxon>Dikarya</taxon>
        <taxon>Ascomycota</taxon>
        <taxon>Pezizomycotina</taxon>
        <taxon>Sordariomycetes</taxon>
        <taxon>Hypocreomycetidae</taxon>
        <taxon>Glomerellales</taxon>
        <taxon>Glomerellaceae</taxon>
        <taxon>Colletotrichum</taxon>
        <taxon>Colletotrichum orchidearum species complex</taxon>
    </lineage>
</organism>
<evidence type="ECO:0000256" key="1">
    <source>
        <dbReference type="SAM" id="MobiDB-lite"/>
    </source>
</evidence>
<gene>
    <name evidence="2" type="ORF">CMUS01_02931</name>
</gene>
<dbReference type="Proteomes" id="UP000639643">
    <property type="component" value="Unassembled WGS sequence"/>
</dbReference>
<protein>
    <submittedName>
        <fullName evidence="2">Uncharacterized protein</fullName>
    </submittedName>
</protein>
<evidence type="ECO:0000313" key="3">
    <source>
        <dbReference type="Proteomes" id="UP000639643"/>
    </source>
</evidence>
<dbReference type="EMBL" id="WIGM01000065">
    <property type="protein sequence ID" value="KAF6842615.1"/>
    <property type="molecule type" value="Genomic_DNA"/>
</dbReference>